<dbReference type="EMBL" id="AOLH01000008">
    <property type="protein sequence ID" value="ELZ76119.1"/>
    <property type="molecule type" value="Genomic_DNA"/>
</dbReference>
<dbReference type="Proteomes" id="UP000011535">
    <property type="component" value="Unassembled WGS sequence"/>
</dbReference>
<sequence>MVSVGHKTTYNGDGLRVDTDGGLLGALDLRGSYVQAYVCESCGLVRFYAE</sequence>
<protein>
    <submittedName>
        <fullName evidence="1">Uncharacterized protein</fullName>
    </submittedName>
</protein>
<comment type="caution">
    <text evidence="1">The sequence shown here is derived from an EMBL/GenBank/DDBJ whole genome shotgun (WGS) entry which is preliminary data.</text>
</comment>
<dbReference type="AlphaFoldDB" id="M0GZ36"/>
<evidence type="ECO:0000313" key="2">
    <source>
        <dbReference type="Proteomes" id="UP000011535"/>
    </source>
</evidence>
<accession>M0GZ36</accession>
<evidence type="ECO:0000313" key="1">
    <source>
        <dbReference type="EMBL" id="ELZ76119.1"/>
    </source>
</evidence>
<reference evidence="1 2" key="1">
    <citation type="journal article" date="2014" name="PLoS Genet.">
        <title>Phylogenetically driven sequencing of extremely halophilic archaea reveals strategies for static and dynamic osmo-response.</title>
        <authorList>
            <person name="Becker E.A."/>
            <person name="Seitzer P.M."/>
            <person name="Tritt A."/>
            <person name="Larsen D."/>
            <person name="Krusor M."/>
            <person name="Yao A.I."/>
            <person name="Wu D."/>
            <person name="Madern D."/>
            <person name="Eisen J.A."/>
            <person name="Darling A.E."/>
            <person name="Facciotti M.T."/>
        </authorList>
    </citation>
    <scope>NUCLEOTIDE SEQUENCE [LARGE SCALE GENOMIC DNA]</scope>
    <source>
        <strain evidence="2">DSM 14919 / CCM 7023 / CIP 107410 / JCM 9276 / NCIMB 13854 / Aa 2.2</strain>
    </source>
</reference>
<organism evidence="1 2">
    <name type="scientific">Haloferax lucentense (strain DSM 14919 / JCM 9276 / NCIMB 13854 / Aa 2.2)</name>
    <name type="common">Haloferax alicantei</name>
    <dbReference type="NCBI Taxonomy" id="1230452"/>
    <lineage>
        <taxon>Archaea</taxon>
        <taxon>Methanobacteriati</taxon>
        <taxon>Methanobacteriota</taxon>
        <taxon>Stenosarchaea group</taxon>
        <taxon>Halobacteria</taxon>
        <taxon>Halobacteriales</taxon>
        <taxon>Haloferacaceae</taxon>
        <taxon>Haloferax</taxon>
    </lineage>
</organism>
<name>M0GZ36_HALL2</name>
<proteinExistence type="predicted"/>
<dbReference type="PATRIC" id="fig|1230452.3.peg.912"/>
<gene>
    <name evidence="1" type="ORF">C456_04815</name>
</gene>